<dbReference type="InterPro" id="IPR011990">
    <property type="entry name" value="TPR-like_helical_dom_sf"/>
</dbReference>
<reference evidence="4 5" key="1">
    <citation type="submission" date="2017-08" db="EMBL/GenBank/DDBJ databases">
        <title>Infants hospitalized years apart are colonized by the same room-sourced microbial strains.</title>
        <authorList>
            <person name="Brooks B."/>
            <person name="Olm M.R."/>
            <person name="Firek B.A."/>
            <person name="Baker R."/>
            <person name="Thomas B.C."/>
            <person name="Morowitz M.J."/>
            <person name="Banfield J.F."/>
        </authorList>
    </citation>
    <scope>NUCLEOTIDE SEQUENCE [LARGE SCALE GENOMIC DNA]</scope>
    <source>
        <strain evidence="4">S2_018_000_R3_110</strain>
    </source>
</reference>
<feature type="chain" id="PRO_5015951910" evidence="3">
    <location>
        <begin position="24"/>
        <end position="173"/>
    </location>
</feature>
<dbReference type="SMART" id="SM00028">
    <property type="entry name" value="TPR"/>
    <property type="match status" value="2"/>
</dbReference>
<keyword evidence="3" id="KW-0732">Signal</keyword>
<dbReference type="AlphaFoldDB" id="A0A2W4YYT5"/>
<sequence>MRFTSVSVAGALALICASTSLSGQRPDNQVDPRSMALLQQGRAAQAAGDIAGATGLIESALVVDPRNRAAYITLADIARTQGLPGKSIRLYREALSLEPNDVVALKGEGEALVQKGAVTRARDTLAKLRTVCGATCPAANELAAVIAKGPPVTATAQQTPPAVPGTPAPATPQ</sequence>
<dbReference type="PROSITE" id="PS50005">
    <property type="entry name" value="TPR"/>
    <property type="match status" value="1"/>
</dbReference>
<gene>
    <name evidence="4" type="ORF">DI632_13055</name>
</gene>
<comment type="caution">
    <text evidence="4">The sequence shown here is derived from an EMBL/GenBank/DDBJ whole genome shotgun (WGS) entry which is preliminary data.</text>
</comment>
<proteinExistence type="predicted"/>
<dbReference type="Proteomes" id="UP000248614">
    <property type="component" value="Unassembled WGS sequence"/>
</dbReference>
<evidence type="ECO:0000256" key="2">
    <source>
        <dbReference type="SAM" id="MobiDB-lite"/>
    </source>
</evidence>
<organism evidence="4 5">
    <name type="scientific">Sphingomonas hengshuiensis</name>
    <dbReference type="NCBI Taxonomy" id="1609977"/>
    <lineage>
        <taxon>Bacteria</taxon>
        <taxon>Pseudomonadati</taxon>
        <taxon>Pseudomonadota</taxon>
        <taxon>Alphaproteobacteria</taxon>
        <taxon>Sphingomonadales</taxon>
        <taxon>Sphingomonadaceae</taxon>
        <taxon>Sphingomonas</taxon>
    </lineage>
</organism>
<protein>
    <submittedName>
        <fullName evidence="4">Uncharacterized protein</fullName>
    </submittedName>
</protein>
<dbReference type="Pfam" id="PF13432">
    <property type="entry name" value="TPR_16"/>
    <property type="match status" value="1"/>
</dbReference>
<feature type="signal peptide" evidence="3">
    <location>
        <begin position="1"/>
        <end position="23"/>
    </location>
</feature>
<dbReference type="EMBL" id="QFNF01000040">
    <property type="protein sequence ID" value="PZO74666.1"/>
    <property type="molecule type" value="Genomic_DNA"/>
</dbReference>
<dbReference type="SUPFAM" id="SSF48452">
    <property type="entry name" value="TPR-like"/>
    <property type="match status" value="1"/>
</dbReference>
<keyword evidence="1" id="KW-0802">TPR repeat</keyword>
<evidence type="ECO:0000256" key="1">
    <source>
        <dbReference type="PROSITE-ProRule" id="PRU00339"/>
    </source>
</evidence>
<dbReference type="Gene3D" id="1.25.40.10">
    <property type="entry name" value="Tetratricopeptide repeat domain"/>
    <property type="match status" value="1"/>
</dbReference>
<evidence type="ECO:0000313" key="5">
    <source>
        <dbReference type="Proteomes" id="UP000248614"/>
    </source>
</evidence>
<evidence type="ECO:0000256" key="3">
    <source>
        <dbReference type="SAM" id="SignalP"/>
    </source>
</evidence>
<accession>A0A2W4YYT5</accession>
<feature type="compositionally biased region" description="Pro residues" evidence="2">
    <location>
        <begin position="161"/>
        <end position="173"/>
    </location>
</feature>
<name>A0A2W4YYT5_9SPHN</name>
<feature type="repeat" description="TPR" evidence="1">
    <location>
        <begin position="68"/>
        <end position="101"/>
    </location>
</feature>
<evidence type="ECO:0000313" key="4">
    <source>
        <dbReference type="EMBL" id="PZO74666.1"/>
    </source>
</evidence>
<feature type="region of interest" description="Disordered" evidence="2">
    <location>
        <begin position="153"/>
        <end position="173"/>
    </location>
</feature>
<dbReference type="InterPro" id="IPR019734">
    <property type="entry name" value="TPR_rpt"/>
</dbReference>